<organism evidence="2 3">
    <name type="scientific">Bythopirellula goksoeyrii</name>
    <dbReference type="NCBI Taxonomy" id="1400387"/>
    <lineage>
        <taxon>Bacteria</taxon>
        <taxon>Pseudomonadati</taxon>
        <taxon>Planctomycetota</taxon>
        <taxon>Planctomycetia</taxon>
        <taxon>Pirellulales</taxon>
        <taxon>Lacipirellulaceae</taxon>
        <taxon>Bythopirellula</taxon>
    </lineage>
</organism>
<dbReference type="KEGG" id="bgok:Pr1d_30630"/>
<feature type="transmembrane region" description="Helical" evidence="1">
    <location>
        <begin position="37"/>
        <end position="56"/>
    </location>
</feature>
<keyword evidence="1" id="KW-0472">Membrane</keyword>
<evidence type="ECO:0000313" key="2">
    <source>
        <dbReference type="EMBL" id="QEG35757.1"/>
    </source>
</evidence>
<dbReference type="OrthoDB" id="9814988at2"/>
<protein>
    <submittedName>
        <fullName evidence="2">Uncharacterized protein</fullName>
    </submittedName>
</protein>
<feature type="transmembrane region" description="Helical" evidence="1">
    <location>
        <begin position="12"/>
        <end position="31"/>
    </location>
</feature>
<name>A0A5B9Q9V3_9BACT</name>
<dbReference type="AlphaFoldDB" id="A0A5B9Q9V3"/>
<dbReference type="RefSeq" id="WP_148074231.1">
    <property type="nucleotide sequence ID" value="NZ_CP042913.1"/>
</dbReference>
<gene>
    <name evidence="2" type="ORF">Pr1d_30630</name>
</gene>
<accession>A0A5B9Q9V3</accession>
<proteinExistence type="predicted"/>
<sequence length="63" mass="7108">MSNNAQRIIKLISYSGLALSFLPAVFVFHGSLSKDTYFQLILVGMLMWFSTAILWIKPDNLGE</sequence>
<evidence type="ECO:0000313" key="3">
    <source>
        <dbReference type="Proteomes" id="UP000323917"/>
    </source>
</evidence>
<keyword evidence="3" id="KW-1185">Reference proteome</keyword>
<reference evidence="2 3" key="1">
    <citation type="submission" date="2019-08" db="EMBL/GenBank/DDBJ databases">
        <title>Deep-cultivation of Planctomycetes and their phenomic and genomic characterization uncovers novel biology.</title>
        <authorList>
            <person name="Wiegand S."/>
            <person name="Jogler M."/>
            <person name="Boedeker C."/>
            <person name="Pinto D."/>
            <person name="Vollmers J."/>
            <person name="Rivas-Marin E."/>
            <person name="Kohn T."/>
            <person name="Peeters S.H."/>
            <person name="Heuer A."/>
            <person name="Rast P."/>
            <person name="Oberbeckmann S."/>
            <person name="Bunk B."/>
            <person name="Jeske O."/>
            <person name="Meyerdierks A."/>
            <person name="Storesund J.E."/>
            <person name="Kallscheuer N."/>
            <person name="Luecker S."/>
            <person name="Lage O.M."/>
            <person name="Pohl T."/>
            <person name="Merkel B.J."/>
            <person name="Hornburger P."/>
            <person name="Mueller R.-W."/>
            <person name="Bruemmer F."/>
            <person name="Labrenz M."/>
            <person name="Spormann A.M."/>
            <person name="Op den Camp H."/>
            <person name="Overmann J."/>
            <person name="Amann R."/>
            <person name="Jetten M.S.M."/>
            <person name="Mascher T."/>
            <person name="Medema M.H."/>
            <person name="Devos D.P."/>
            <person name="Kaster A.-K."/>
            <person name="Ovreas L."/>
            <person name="Rohde M."/>
            <person name="Galperin M.Y."/>
            <person name="Jogler C."/>
        </authorList>
    </citation>
    <scope>NUCLEOTIDE SEQUENCE [LARGE SCALE GENOMIC DNA]</scope>
    <source>
        <strain evidence="2 3">Pr1d</strain>
    </source>
</reference>
<dbReference type="EMBL" id="CP042913">
    <property type="protein sequence ID" value="QEG35757.1"/>
    <property type="molecule type" value="Genomic_DNA"/>
</dbReference>
<keyword evidence="1" id="KW-0812">Transmembrane</keyword>
<dbReference type="Proteomes" id="UP000323917">
    <property type="component" value="Chromosome"/>
</dbReference>
<evidence type="ECO:0000256" key="1">
    <source>
        <dbReference type="SAM" id="Phobius"/>
    </source>
</evidence>
<keyword evidence="1" id="KW-1133">Transmembrane helix</keyword>